<comment type="caution">
    <text evidence="2">The sequence shown here is derived from an EMBL/GenBank/DDBJ whole genome shotgun (WGS) entry which is preliminary data.</text>
</comment>
<feature type="transmembrane region" description="Helical" evidence="1">
    <location>
        <begin position="323"/>
        <end position="341"/>
    </location>
</feature>
<evidence type="ECO:0000313" key="3">
    <source>
        <dbReference type="Proteomes" id="UP001221208"/>
    </source>
</evidence>
<keyword evidence="1" id="KW-1133">Transmembrane helix</keyword>
<dbReference type="NCBIfam" id="NF008712">
    <property type="entry name" value="PRK11715.1-1"/>
    <property type="match status" value="1"/>
</dbReference>
<protein>
    <submittedName>
        <fullName evidence="2">Cell envelope integrity protein CreD</fullName>
    </submittedName>
</protein>
<accession>A0ABT5K950</accession>
<feature type="transmembrane region" description="Helical" evidence="1">
    <location>
        <begin position="372"/>
        <end position="392"/>
    </location>
</feature>
<feature type="transmembrane region" description="Helical" evidence="1">
    <location>
        <begin position="427"/>
        <end position="446"/>
    </location>
</feature>
<feature type="transmembrane region" description="Helical" evidence="1">
    <location>
        <begin position="404"/>
        <end position="421"/>
    </location>
</feature>
<dbReference type="PANTHER" id="PTHR30092">
    <property type="entry name" value="INNER MEMBRANE PROTEIN CRED"/>
    <property type="match status" value="1"/>
</dbReference>
<keyword evidence="1" id="KW-0812">Transmembrane</keyword>
<gene>
    <name evidence="2" type="primary">creD</name>
    <name evidence="2" type="ORF">OIK44_22250</name>
</gene>
<keyword evidence="3" id="KW-1185">Reference proteome</keyword>
<dbReference type="PIRSF" id="PIRSF004548">
    <property type="entry name" value="CreD"/>
    <property type="match status" value="1"/>
</dbReference>
<dbReference type="EMBL" id="JAQQXR010000011">
    <property type="protein sequence ID" value="MDC8760317.1"/>
    <property type="molecule type" value="Genomic_DNA"/>
</dbReference>
<organism evidence="2 3">
    <name type="scientific">Janthinobacterium fluminis</name>
    <dbReference type="NCBI Taxonomy" id="2987524"/>
    <lineage>
        <taxon>Bacteria</taxon>
        <taxon>Pseudomonadati</taxon>
        <taxon>Pseudomonadota</taxon>
        <taxon>Betaproteobacteria</taxon>
        <taxon>Burkholderiales</taxon>
        <taxon>Oxalobacteraceae</taxon>
        <taxon>Janthinobacterium</taxon>
    </lineage>
</organism>
<keyword evidence="1" id="KW-0472">Membrane</keyword>
<dbReference type="RefSeq" id="WP_273674024.1">
    <property type="nucleotide sequence ID" value="NZ_JAQQXR010000011.1"/>
</dbReference>
<dbReference type="Pfam" id="PF06123">
    <property type="entry name" value="CreD"/>
    <property type="match status" value="1"/>
</dbReference>
<name>A0ABT5K950_9BURK</name>
<proteinExistence type="predicted"/>
<evidence type="ECO:0000256" key="1">
    <source>
        <dbReference type="SAM" id="Phobius"/>
    </source>
</evidence>
<dbReference type="PANTHER" id="PTHR30092:SF0">
    <property type="entry name" value="INNER MEMBRANE PROTEIN CRED"/>
    <property type="match status" value="1"/>
</dbReference>
<evidence type="ECO:0000313" key="2">
    <source>
        <dbReference type="EMBL" id="MDC8760317.1"/>
    </source>
</evidence>
<reference evidence="2 3" key="1">
    <citation type="submission" date="2022-10" db="EMBL/GenBank/DDBJ databases">
        <title>Janthinobacterium sp. hw3 Genome sequencing.</title>
        <authorList>
            <person name="Park S."/>
        </authorList>
    </citation>
    <scope>NUCLEOTIDE SEQUENCE [LARGE SCALE GENOMIC DNA]</scope>
    <source>
        <strain evidence="3">hw3</strain>
    </source>
</reference>
<dbReference type="Proteomes" id="UP001221208">
    <property type="component" value="Unassembled WGS sequence"/>
</dbReference>
<sequence length="474" mass="51871">MQKTLLFKTLLVVGLTLLIGIPLLMIESTIKQRMFFRDEAVRSIANDSVREQTVIGPVLVQPYTDEYEEQVTTSNDLGKKAETLRRSVRRTMLVFPGELRVNGSIDTERRYRGIHQVLVYSGQHSIAGDFTLPKRDELPRESAHSRITLGQPYIALSIEDVRGIRNIPKINWGGQMIEFEQGTGLAYFKSGLHAPLAALDLSSGAQVKFSFDLGLDGIERQNFVPIAKNNQFALKSNWPHPQFGGRFLPSPKQRRIDASGFSVNWGISSLATNAQAQVNLMESATAAAAGQAAAVPPLELDRFHVAFIEPVNVYSQADRATKYGLLFVALTFAAFFVFEILKQLPIHPIQYLLVGLALVVFFLLLVGLSEHIAFLAAYLLASAACIVLIGFYLSHVLGDWRRGLGFGLGLSLLYGALYGLLNSESNALVMGSLLLFAVLAALMVATRKVDWYQVGKGAAPAPDASPDGAVQAAH</sequence>
<dbReference type="InterPro" id="IPR010364">
    <property type="entry name" value="Uncharacterised_IM_CreD"/>
</dbReference>
<feature type="transmembrane region" description="Helical" evidence="1">
    <location>
        <begin position="348"/>
        <end position="366"/>
    </location>
</feature>